<gene>
    <name evidence="1" type="ORF">MLD38_002346</name>
</gene>
<organism evidence="1 2">
    <name type="scientific">Melastoma candidum</name>
    <dbReference type="NCBI Taxonomy" id="119954"/>
    <lineage>
        <taxon>Eukaryota</taxon>
        <taxon>Viridiplantae</taxon>
        <taxon>Streptophyta</taxon>
        <taxon>Embryophyta</taxon>
        <taxon>Tracheophyta</taxon>
        <taxon>Spermatophyta</taxon>
        <taxon>Magnoliopsida</taxon>
        <taxon>eudicotyledons</taxon>
        <taxon>Gunneridae</taxon>
        <taxon>Pentapetalae</taxon>
        <taxon>rosids</taxon>
        <taxon>malvids</taxon>
        <taxon>Myrtales</taxon>
        <taxon>Melastomataceae</taxon>
        <taxon>Melastomatoideae</taxon>
        <taxon>Melastomateae</taxon>
        <taxon>Melastoma</taxon>
    </lineage>
</organism>
<name>A0ACB9S0K3_9MYRT</name>
<dbReference type="Proteomes" id="UP001057402">
    <property type="component" value="Chromosome 2"/>
</dbReference>
<protein>
    <submittedName>
        <fullName evidence="1">Uncharacterized protein</fullName>
    </submittedName>
</protein>
<comment type="caution">
    <text evidence="1">The sequence shown here is derived from an EMBL/GenBank/DDBJ whole genome shotgun (WGS) entry which is preliminary data.</text>
</comment>
<reference evidence="2" key="1">
    <citation type="journal article" date="2023" name="Front. Plant Sci.">
        <title>Chromosomal-level genome assembly of Melastoma candidum provides insights into trichome evolution.</title>
        <authorList>
            <person name="Zhong Y."/>
            <person name="Wu W."/>
            <person name="Sun C."/>
            <person name="Zou P."/>
            <person name="Liu Y."/>
            <person name="Dai S."/>
            <person name="Zhou R."/>
        </authorList>
    </citation>
    <scope>NUCLEOTIDE SEQUENCE [LARGE SCALE GENOMIC DNA]</scope>
</reference>
<accession>A0ACB9S0K3</accession>
<keyword evidence="2" id="KW-1185">Reference proteome</keyword>
<sequence length="154" mass="16943">MTNVNLGVPVLRSTSCSFDTLGPTLFAPIIEMAMTIIENSGGQYHVLLIIADGQVTRSVETEPGRLSPQEQRTISAIVRERSFPLVITGDFCLSYHSKSVHGCSEFLLSIILVGVGDGPWDMMREFDDSIPARALVGLVPNNNEIFHCENRAYM</sequence>
<dbReference type="EMBL" id="CM042881">
    <property type="protein sequence ID" value="KAI4384158.1"/>
    <property type="molecule type" value="Genomic_DNA"/>
</dbReference>
<evidence type="ECO:0000313" key="1">
    <source>
        <dbReference type="EMBL" id="KAI4384158.1"/>
    </source>
</evidence>
<proteinExistence type="predicted"/>
<evidence type="ECO:0000313" key="2">
    <source>
        <dbReference type="Proteomes" id="UP001057402"/>
    </source>
</evidence>